<organism evidence="16 17">
    <name type="scientific">Tribolium castaneum</name>
    <name type="common">Red flour beetle</name>
    <dbReference type="NCBI Taxonomy" id="7070"/>
    <lineage>
        <taxon>Eukaryota</taxon>
        <taxon>Metazoa</taxon>
        <taxon>Ecdysozoa</taxon>
        <taxon>Arthropoda</taxon>
        <taxon>Hexapoda</taxon>
        <taxon>Insecta</taxon>
        <taxon>Pterygota</taxon>
        <taxon>Neoptera</taxon>
        <taxon>Endopterygota</taxon>
        <taxon>Coleoptera</taxon>
        <taxon>Polyphaga</taxon>
        <taxon>Cucujiformia</taxon>
        <taxon>Tenebrionidae</taxon>
        <taxon>Tenebrionidae incertae sedis</taxon>
        <taxon>Tribolium</taxon>
    </lineage>
</organism>
<dbReference type="SMART" id="SM00868">
    <property type="entry name" value="zf-AD"/>
    <property type="match status" value="1"/>
</dbReference>
<comment type="subcellular location">
    <subcellularLocation>
        <location evidence="1">Nucleus</location>
    </subcellularLocation>
</comment>
<dbReference type="FunCoup" id="D6WKA2">
    <property type="interactions" value="102"/>
</dbReference>
<dbReference type="AlphaFoldDB" id="D6WKA2"/>
<dbReference type="Pfam" id="PF07776">
    <property type="entry name" value="zf-AD"/>
    <property type="match status" value="1"/>
</dbReference>
<dbReference type="SUPFAM" id="SSF57716">
    <property type="entry name" value="Glucocorticoid receptor-like (DNA-binding domain)"/>
    <property type="match status" value="1"/>
</dbReference>
<evidence type="ECO:0000256" key="6">
    <source>
        <dbReference type="ARBA" id="ARBA00022833"/>
    </source>
</evidence>
<protein>
    <submittedName>
        <fullName evidence="16">Zinc finger protein 569-like Protein</fullName>
    </submittedName>
</protein>
<dbReference type="GO" id="GO:0005634">
    <property type="term" value="C:nucleus"/>
    <property type="evidence" value="ECO:0000318"/>
    <property type="project" value="GO_Central"/>
</dbReference>
<feature type="binding site" evidence="12">
    <location>
        <position position="11"/>
    </location>
    <ligand>
        <name>Zn(2+)</name>
        <dbReference type="ChEBI" id="CHEBI:29105"/>
    </ligand>
</feature>
<dbReference type="InterPro" id="IPR013087">
    <property type="entry name" value="Znf_C2H2_type"/>
</dbReference>
<keyword evidence="4" id="KW-0677">Repeat</keyword>
<evidence type="ECO:0000256" key="10">
    <source>
        <dbReference type="ARBA" id="ARBA00023242"/>
    </source>
</evidence>
<sequence length="368" mass="42465">MSKSDKWGSVCRACLSVSNDFFPIFETEQLGISPVSMLQNLSLELSDNVDLPRNLCHSCYTKLRIGNDFVEIFKKSQETLQNSLDTIQTQFEEFGNDTESFIIECEDGSRKNKQYDSDDQDYLIKRSVELTQQYKNNKWNGDSDSDNCSIDSETVDSDHATEPAEEKKSCSRTTVLSCPVCPKTFKRFTLFRSHLHSHSGQINCGPCSRQFHDTEEYINHYQMKHRFQCNICQKSFLSRGSYSKHKYTHSNATPRFNCPISDCPKVFSIKQSLHNHVATIHSERRNFLCNICGASFKNHDNLRYHMKKHTGAPHLCTYCGRTFMQAGHLKYHMWKHTGVKPYKCGKCHKGFVSKWVLTMHVKKNCGQV</sequence>
<feature type="domain" description="C2H2-type" evidence="14">
    <location>
        <begin position="227"/>
        <end position="254"/>
    </location>
</feature>
<dbReference type="PhylomeDB" id="D6WKA2"/>
<dbReference type="OMA" id="FIIECED"/>
<dbReference type="EMBL" id="KQ971342">
    <property type="protein sequence ID" value="EFA03610.1"/>
    <property type="molecule type" value="Genomic_DNA"/>
</dbReference>
<dbReference type="GO" id="GO:0006357">
    <property type="term" value="P:regulation of transcription by RNA polymerase II"/>
    <property type="evidence" value="ECO:0000318"/>
    <property type="project" value="GO_Central"/>
</dbReference>
<keyword evidence="6 12" id="KW-0862">Zinc</keyword>
<dbReference type="PROSITE" id="PS51915">
    <property type="entry name" value="ZAD"/>
    <property type="match status" value="1"/>
</dbReference>
<keyword evidence="3 12" id="KW-0479">Metal-binding</keyword>
<evidence type="ECO:0000256" key="1">
    <source>
        <dbReference type="ARBA" id="ARBA00004123"/>
    </source>
</evidence>
<evidence type="ECO:0000256" key="9">
    <source>
        <dbReference type="ARBA" id="ARBA00023163"/>
    </source>
</evidence>
<evidence type="ECO:0000259" key="15">
    <source>
        <dbReference type="PROSITE" id="PS51915"/>
    </source>
</evidence>
<dbReference type="InterPro" id="IPR012934">
    <property type="entry name" value="Znf_AD"/>
</dbReference>
<keyword evidence="7" id="KW-0805">Transcription regulation</keyword>
<dbReference type="PROSITE" id="PS50157">
    <property type="entry name" value="ZINC_FINGER_C2H2_2"/>
    <property type="match status" value="6"/>
</dbReference>
<feature type="compositionally biased region" description="Polar residues" evidence="13">
    <location>
        <begin position="136"/>
        <end position="152"/>
    </location>
</feature>
<keyword evidence="9" id="KW-0804">Transcription</keyword>
<dbReference type="KEGG" id="tca:103312988"/>
<dbReference type="InterPro" id="IPR036236">
    <property type="entry name" value="Znf_C2H2_sf"/>
</dbReference>
<keyword evidence="5 11" id="KW-0863">Zinc-finger</keyword>
<keyword evidence="17" id="KW-1185">Reference proteome</keyword>
<evidence type="ECO:0000313" key="16">
    <source>
        <dbReference type="EMBL" id="EFA03610.1"/>
    </source>
</evidence>
<keyword evidence="8" id="KW-0238">DNA-binding</keyword>
<dbReference type="Proteomes" id="UP000007266">
    <property type="component" value="Linkage group 5"/>
</dbReference>
<evidence type="ECO:0000259" key="14">
    <source>
        <dbReference type="PROSITE" id="PS50157"/>
    </source>
</evidence>
<feature type="region of interest" description="Disordered" evidence="13">
    <location>
        <begin position="136"/>
        <end position="166"/>
    </location>
</feature>
<evidence type="ECO:0000256" key="3">
    <source>
        <dbReference type="ARBA" id="ARBA00022723"/>
    </source>
</evidence>
<evidence type="ECO:0000256" key="7">
    <source>
        <dbReference type="ARBA" id="ARBA00023015"/>
    </source>
</evidence>
<feature type="compositionally biased region" description="Basic and acidic residues" evidence="13">
    <location>
        <begin position="156"/>
        <end position="166"/>
    </location>
</feature>
<feature type="binding site" evidence="12">
    <location>
        <position position="59"/>
    </location>
    <ligand>
        <name>Zn(2+)</name>
        <dbReference type="ChEBI" id="CHEBI:29105"/>
    </ligand>
</feature>
<evidence type="ECO:0000313" key="17">
    <source>
        <dbReference type="Proteomes" id="UP000007266"/>
    </source>
</evidence>
<dbReference type="HOGENOM" id="CLU_002678_94_1_1"/>
<dbReference type="FunFam" id="3.30.160.60:FF:000100">
    <property type="entry name" value="Zinc finger 45-like"/>
    <property type="match status" value="2"/>
</dbReference>
<dbReference type="SMART" id="SM00355">
    <property type="entry name" value="ZnF_C2H2"/>
    <property type="match status" value="7"/>
</dbReference>
<dbReference type="Pfam" id="PF00096">
    <property type="entry name" value="zf-C2H2"/>
    <property type="match status" value="4"/>
</dbReference>
<evidence type="ECO:0000256" key="11">
    <source>
        <dbReference type="PROSITE-ProRule" id="PRU00042"/>
    </source>
</evidence>
<accession>D6WKA2</accession>
<evidence type="ECO:0000256" key="8">
    <source>
        <dbReference type="ARBA" id="ARBA00023125"/>
    </source>
</evidence>
<feature type="binding site" evidence="12">
    <location>
        <position position="56"/>
    </location>
    <ligand>
        <name>Zn(2+)</name>
        <dbReference type="ChEBI" id="CHEBI:29105"/>
    </ligand>
</feature>
<gene>
    <name evidence="16" type="primary">AUGUSTUS-3.0.2_13698</name>
    <name evidence="16" type="ORF">TcasGA2_TC013698</name>
</gene>
<dbReference type="PROSITE" id="PS00028">
    <property type="entry name" value="ZINC_FINGER_C2H2_1"/>
    <property type="match status" value="5"/>
</dbReference>
<dbReference type="Gene3D" id="3.30.160.60">
    <property type="entry name" value="Classic Zinc Finger"/>
    <property type="match status" value="5"/>
</dbReference>
<evidence type="ECO:0000256" key="4">
    <source>
        <dbReference type="ARBA" id="ARBA00022737"/>
    </source>
</evidence>
<reference evidence="16 17" key="2">
    <citation type="journal article" date="2010" name="Nucleic Acids Res.">
        <title>BeetleBase in 2010: revisions to provide comprehensive genomic information for Tribolium castaneum.</title>
        <authorList>
            <person name="Kim H.S."/>
            <person name="Murphy T."/>
            <person name="Xia J."/>
            <person name="Caragea D."/>
            <person name="Park Y."/>
            <person name="Beeman R.W."/>
            <person name="Lorenzen M.D."/>
            <person name="Butcher S."/>
            <person name="Manak J.R."/>
            <person name="Brown S.J."/>
        </authorList>
    </citation>
    <scope>GENOME REANNOTATION</scope>
    <source>
        <strain evidence="16 17">Georgia GA2</strain>
    </source>
</reference>
<feature type="domain" description="C2H2-type" evidence="14">
    <location>
        <begin position="342"/>
        <end position="368"/>
    </location>
</feature>
<evidence type="ECO:0000256" key="12">
    <source>
        <dbReference type="PROSITE-ProRule" id="PRU01263"/>
    </source>
</evidence>
<feature type="domain" description="ZAD" evidence="15">
    <location>
        <begin position="9"/>
        <end position="83"/>
    </location>
</feature>
<dbReference type="GO" id="GO:0000981">
    <property type="term" value="F:DNA-binding transcription factor activity, RNA polymerase II-specific"/>
    <property type="evidence" value="ECO:0000318"/>
    <property type="project" value="GO_Central"/>
</dbReference>
<feature type="domain" description="C2H2-type" evidence="14">
    <location>
        <begin position="256"/>
        <end position="286"/>
    </location>
</feature>
<comment type="similarity">
    <text evidence="2">Belongs to the krueppel C2H2-type zinc-finger protein family.</text>
</comment>
<evidence type="ECO:0000256" key="5">
    <source>
        <dbReference type="ARBA" id="ARBA00022771"/>
    </source>
</evidence>
<name>D6WKA2_TRICA</name>
<feature type="domain" description="C2H2-type" evidence="14">
    <location>
        <begin position="176"/>
        <end position="203"/>
    </location>
</feature>
<dbReference type="PANTHER" id="PTHR24379">
    <property type="entry name" value="KRAB AND ZINC FINGER DOMAIN-CONTAINING"/>
    <property type="match status" value="1"/>
</dbReference>
<dbReference type="SUPFAM" id="SSF57667">
    <property type="entry name" value="beta-beta-alpha zinc fingers"/>
    <property type="match status" value="2"/>
</dbReference>
<proteinExistence type="inferred from homology"/>
<feature type="domain" description="C2H2-type" evidence="14">
    <location>
        <begin position="287"/>
        <end position="314"/>
    </location>
</feature>
<dbReference type="PANTHER" id="PTHR24379:SF127">
    <property type="entry name" value="BLOODY FINGERS-RELATED"/>
    <property type="match status" value="1"/>
</dbReference>
<dbReference type="FunFam" id="3.30.160.60:FF:001370">
    <property type="entry name" value="Zinc finger protein"/>
    <property type="match status" value="1"/>
</dbReference>
<dbReference type="GO" id="GO:0000977">
    <property type="term" value="F:RNA polymerase II transcription regulatory region sequence-specific DNA binding"/>
    <property type="evidence" value="ECO:0000318"/>
    <property type="project" value="GO_Central"/>
</dbReference>
<keyword evidence="10" id="KW-0539">Nucleus</keyword>
<feature type="domain" description="C2H2-type" evidence="14">
    <location>
        <begin position="314"/>
        <end position="341"/>
    </location>
</feature>
<reference evidence="16 17" key="1">
    <citation type="journal article" date="2008" name="Nature">
        <title>The genome of the model beetle and pest Tribolium castaneum.</title>
        <authorList>
            <consortium name="Tribolium Genome Sequencing Consortium"/>
            <person name="Richards S."/>
            <person name="Gibbs R.A."/>
            <person name="Weinstock G.M."/>
            <person name="Brown S.J."/>
            <person name="Denell R."/>
            <person name="Beeman R.W."/>
            <person name="Gibbs R."/>
            <person name="Beeman R.W."/>
            <person name="Brown S.J."/>
            <person name="Bucher G."/>
            <person name="Friedrich M."/>
            <person name="Grimmelikhuijzen C.J."/>
            <person name="Klingler M."/>
            <person name="Lorenzen M."/>
            <person name="Richards S."/>
            <person name="Roth S."/>
            <person name="Schroder R."/>
            <person name="Tautz D."/>
            <person name="Zdobnov E.M."/>
            <person name="Muzny D."/>
            <person name="Gibbs R.A."/>
            <person name="Weinstock G.M."/>
            <person name="Attaway T."/>
            <person name="Bell S."/>
            <person name="Buhay C.J."/>
            <person name="Chandrabose M.N."/>
            <person name="Chavez D."/>
            <person name="Clerk-Blankenburg K.P."/>
            <person name="Cree A."/>
            <person name="Dao M."/>
            <person name="Davis C."/>
            <person name="Chacko J."/>
            <person name="Dinh H."/>
            <person name="Dugan-Rocha S."/>
            <person name="Fowler G."/>
            <person name="Garner T.T."/>
            <person name="Garnes J."/>
            <person name="Gnirke A."/>
            <person name="Hawes A."/>
            <person name="Hernandez J."/>
            <person name="Hines S."/>
            <person name="Holder M."/>
            <person name="Hume J."/>
            <person name="Jhangiani S.N."/>
            <person name="Joshi V."/>
            <person name="Khan Z.M."/>
            <person name="Jackson L."/>
            <person name="Kovar C."/>
            <person name="Kowis A."/>
            <person name="Lee S."/>
            <person name="Lewis L.R."/>
            <person name="Margolis J."/>
            <person name="Morgan M."/>
            <person name="Nazareth L.V."/>
            <person name="Nguyen N."/>
            <person name="Okwuonu G."/>
            <person name="Parker D."/>
            <person name="Richards S."/>
            <person name="Ruiz S.J."/>
            <person name="Santibanez J."/>
            <person name="Savard J."/>
            <person name="Scherer S.E."/>
            <person name="Schneider B."/>
            <person name="Sodergren E."/>
            <person name="Tautz D."/>
            <person name="Vattahil S."/>
            <person name="Villasana D."/>
            <person name="White C.S."/>
            <person name="Wright R."/>
            <person name="Park Y."/>
            <person name="Beeman R.W."/>
            <person name="Lord J."/>
            <person name="Oppert B."/>
            <person name="Lorenzen M."/>
            <person name="Brown S."/>
            <person name="Wang L."/>
            <person name="Savard J."/>
            <person name="Tautz D."/>
            <person name="Richards S."/>
            <person name="Weinstock G."/>
            <person name="Gibbs R.A."/>
            <person name="Liu Y."/>
            <person name="Worley K."/>
            <person name="Weinstock G."/>
            <person name="Elsik C.G."/>
            <person name="Reese J.T."/>
            <person name="Elhaik E."/>
            <person name="Landan G."/>
            <person name="Graur D."/>
            <person name="Arensburger P."/>
            <person name="Atkinson P."/>
            <person name="Beeman R.W."/>
            <person name="Beidler J."/>
            <person name="Brown S.J."/>
            <person name="Demuth J.P."/>
            <person name="Drury D.W."/>
            <person name="Du Y.Z."/>
            <person name="Fujiwara H."/>
            <person name="Lorenzen M."/>
            <person name="Maselli V."/>
            <person name="Osanai M."/>
            <person name="Park Y."/>
            <person name="Robertson H.M."/>
            <person name="Tu Z."/>
            <person name="Wang J.J."/>
            <person name="Wang S."/>
            <person name="Richards S."/>
            <person name="Song H."/>
            <person name="Zhang L."/>
            <person name="Sodergren E."/>
            <person name="Werner D."/>
            <person name="Stanke M."/>
            <person name="Morgenstern B."/>
            <person name="Solovyev V."/>
            <person name="Kosarev P."/>
            <person name="Brown G."/>
            <person name="Chen H.C."/>
            <person name="Ermolaeva O."/>
            <person name="Hlavina W."/>
            <person name="Kapustin Y."/>
            <person name="Kiryutin B."/>
            <person name="Kitts P."/>
            <person name="Maglott D."/>
            <person name="Pruitt K."/>
            <person name="Sapojnikov V."/>
            <person name="Souvorov A."/>
            <person name="Mackey A.J."/>
            <person name="Waterhouse R.M."/>
            <person name="Wyder S."/>
            <person name="Zdobnov E.M."/>
            <person name="Zdobnov E.M."/>
            <person name="Wyder S."/>
            <person name="Kriventseva E.V."/>
            <person name="Kadowaki T."/>
            <person name="Bork P."/>
            <person name="Aranda M."/>
            <person name="Bao R."/>
            <person name="Beermann A."/>
            <person name="Berns N."/>
            <person name="Bolognesi R."/>
            <person name="Bonneton F."/>
            <person name="Bopp D."/>
            <person name="Brown S.J."/>
            <person name="Bucher G."/>
            <person name="Butts T."/>
            <person name="Chaumot A."/>
            <person name="Denell R.E."/>
            <person name="Ferrier D.E."/>
            <person name="Friedrich M."/>
            <person name="Gordon C.M."/>
            <person name="Jindra M."/>
            <person name="Klingler M."/>
            <person name="Lan Q."/>
            <person name="Lattorff H.M."/>
            <person name="Laudet V."/>
            <person name="von Levetsow C."/>
            <person name="Liu Z."/>
            <person name="Lutz R."/>
            <person name="Lynch J.A."/>
            <person name="da Fonseca R.N."/>
            <person name="Posnien N."/>
            <person name="Reuter R."/>
            <person name="Roth S."/>
            <person name="Savard J."/>
            <person name="Schinko J.B."/>
            <person name="Schmitt C."/>
            <person name="Schoppmeier M."/>
            <person name="Schroder R."/>
            <person name="Shippy T.D."/>
            <person name="Simonnet F."/>
            <person name="Marques-Souza H."/>
            <person name="Tautz D."/>
            <person name="Tomoyasu Y."/>
            <person name="Trauner J."/>
            <person name="Van der Zee M."/>
            <person name="Vervoort M."/>
            <person name="Wittkopp N."/>
            <person name="Wimmer E.A."/>
            <person name="Yang X."/>
            <person name="Jones A.K."/>
            <person name="Sattelle D.B."/>
            <person name="Ebert P.R."/>
            <person name="Nelson D."/>
            <person name="Scott J.G."/>
            <person name="Beeman R.W."/>
            <person name="Muthukrishnan S."/>
            <person name="Kramer K.J."/>
            <person name="Arakane Y."/>
            <person name="Beeman R.W."/>
            <person name="Zhu Q."/>
            <person name="Hogenkamp D."/>
            <person name="Dixit R."/>
            <person name="Oppert B."/>
            <person name="Jiang H."/>
            <person name="Zou Z."/>
            <person name="Marshall J."/>
            <person name="Elpidina E."/>
            <person name="Vinokurov K."/>
            <person name="Oppert C."/>
            <person name="Zou Z."/>
            <person name="Evans J."/>
            <person name="Lu Z."/>
            <person name="Zhao P."/>
            <person name="Sumathipala N."/>
            <person name="Altincicek B."/>
            <person name="Vilcinskas A."/>
            <person name="Williams M."/>
            <person name="Hultmark D."/>
            <person name="Hetru C."/>
            <person name="Jiang H."/>
            <person name="Grimmelikhuijzen C.J."/>
            <person name="Hauser F."/>
            <person name="Cazzamali G."/>
            <person name="Williamson M."/>
            <person name="Park Y."/>
            <person name="Li B."/>
            <person name="Tanaka Y."/>
            <person name="Predel R."/>
            <person name="Neupert S."/>
            <person name="Schachtner J."/>
            <person name="Verleyen P."/>
            <person name="Raible F."/>
            <person name="Bork P."/>
            <person name="Friedrich M."/>
            <person name="Walden K.K."/>
            <person name="Robertson H.M."/>
            <person name="Angeli S."/>
            <person name="Foret S."/>
            <person name="Bucher G."/>
            <person name="Schuetz S."/>
            <person name="Maleszka R."/>
            <person name="Wimmer E.A."/>
            <person name="Beeman R.W."/>
            <person name="Lorenzen M."/>
            <person name="Tomoyasu Y."/>
            <person name="Miller S.C."/>
            <person name="Grossmann D."/>
            <person name="Bucher G."/>
        </authorList>
    </citation>
    <scope>NUCLEOTIDE SEQUENCE [LARGE SCALE GENOMIC DNA]</scope>
    <source>
        <strain evidence="16 17">Georgia GA2</strain>
    </source>
</reference>
<evidence type="ECO:0000256" key="13">
    <source>
        <dbReference type="SAM" id="MobiDB-lite"/>
    </source>
</evidence>
<dbReference type="OrthoDB" id="8117402at2759"/>
<evidence type="ECO:0000256" key="2">
    <source>
        <dbReference type="ARBA" id="ARBA00006991"/>
    </source>
</evidence>
<dbReference type="GO" id="GO:0008270">
    <property type="term" value="F:zinc ion binding"/>
    <property type="evidence" value="ECO:0007669"/>
    <property type="project" value="UniProtKB-UniRule"/>
</dbReference>
<dbReference type="InParanoid" id="D6WKA2"/>
<dbReference type="eggNOG" id="KOG1721">
    <property type="taxonomic scope" value="Eukaryota"/>
</dbReference>
<feature type="binding site" evidence="12">
    <location>
        <position position="14"/>
    </location>
    <ligand>
        <name>Zn(2+)</name>
        <dbReference type="ChEBI" id="CHEBI:29105"/>
    </ligand>
</feature>